<proteinExistence type="predicted"/>
<feature type="non-terminal residue" evidence="1">
    <location>
        <position position="1"/>
    </location>
</feature>
<reference evidence="1" key="1">
    <citation type="journal article" date="2021" name="PeerJ">
        <title>Extensive microbial diversity within the chicken gut microbiome revealed by metagenomics and culture.</title>
        <authorList>
            <person name="Gilroy R."/>
            <person name="Ravi A."/>
            <person name="Getino M."/>
            <person name="Pursley I."/>
            <person name="Horton D.L."/>
            <person name="Alikhan N.F."/>
            <person name="Baker D."/>
            <person name="Gharbi K."/>
            <person name="Hall N."/>
            <person name="Watson M."/>
            <person name="Adriaenssens E.M."/>
            <person name="Foster-Nyarko E."/>
            <person name="Jarju S."/>
            <person name="Secka A."/>
            <person name="Antonio M."/>
            <person name="Oren A."/>
            <person name="Chaudhuri R.R."/>
            <person name="La Ragione R."/>
            <person name="Hildebrand F."/>
            <person name="Pallen M.J."/>
        </authorList>
    </citation>
    <scope>NUCLEOTIDE SEQUENCE</scope>
    <source>
        <strain evidence="1">Gambia16-930</strain>
    </source>
</reference>
<comment type="caution">
    <text evidence="1">The sequence shown here is derived from an EMBL/GenBank/DDBJ whole genome shotgun (WGS) entry which is preliminary data.</text>
</comment>
<evidence type="ECO:0000313" key="1">
    <source>
        <dbReference type="EMBL" id="HIW86783.1"/>
    </source>
</evidence>
<accession>A0A9D1RGP8</accession>
<protein>
    <submittedName>
        <fullName evidence="1">Uncharacterized protein</fullName>
    </submittedName>
</protein>
<organism evidence="1 2">
    <name type="scientific">Candidatus Onthomorpha intestinigallinarum</name>
    <dbReference type="NCBI Taxonomy" id="2840880"/>
    <lineage>
        <taxon>Bacteria</taxon>
        <taxon>Pseudomonadati</taxon>
        <taxon>Bacteroidota</taxon>
        <taxon>Bacteroidia</taxon>
        <taxon>Bacteroidales</taxon>
        <taxon>Candidatus Onthomorpha</taxon>
    </lineage>
</organism>
<evidence type="ECO:0000313" key="2">
    <source>
        <dbReference type="Proteomes" id="UP000824267"/>
    </source>
</evidence>
<reference evidence="1" key="2">
    <citation type="submission" date="2021-04" db="EMBL/GenBank/DDBJ databases">
        <authorList>
            <person name="Gilroy R."/>
        </authorList>
    </citation>
    <scope>NUCLEOTIDE SEQUENCE</scope>
    <source>
        <strain evidence="1">Gambia16-930</strain>
    </source>
</reference>
<dbReference type="Proteomes" id="UP000824267">
    <property type="component" value="Unassembled WGS sequence"/>
</dbReference>
<dbReference type="AlphaFoldDB" id="A0A9D1RGP8"/>
<dbReference type="EMBL" id="DXGG01000026">
    <property type="protein sequence ID" value="HIW86783.1"/>
    <property type="molecule type" value="Genomic_DNA"/>
</dbReference>
<sequence>VLFFLPLDTDSIGAKVSVSTTNIPAYLNVCQFIENVVDVPIETIHYDKNEKVRLYPNKVRLKYRVAMQDYKTVKANNFSAYVICRPDKIRDGKKLKVFLSDIPDYVRVVSYEPMRVDYVISR</sequence>
<name>A0A9D1RGP8_9BACT</name>
<gene>
    <name evidence="1" type="ORF">IAC47_00700</name>
</gene>